<dbReference type="AlphaFoldDB" id="A0A8T3VS21"/>
<dbReference type="NCBIfam" id="NF002325">
    <property type="entry name" value="PRK01278.1"/>
    <property type="match status" value="1"/>
</dbReference>
<dbReference type="NCBIfam" id="TIGR00707">
    <property type="entry name" value="argD"/>
    <property type="match status" value="1"/>
</dbReference>
<comment type="caution">
    <text evidence="6">The sequence shown here is derived from an EMBL/GenBank/DDBJ whole genome shotgun (WGS) entry which is preliminary data.</text>
</comment>
<dbReference type="InterPro" id="IPR015422">
    <property type="entry name" value="PyrdxlP-dep_Trfase_small"/>
</dbReference>
<sequence>MNTQEIIDIEDKYFINTFNRVPIVLDHGEGVKVWDIDGKEYLDFLAGIAVNCLGHNHPKLVKAIQDQAEKLIHISSIYYNEPATVYAKRLVDATKFDRMFFANSGAEANEGALKLAIKYSGKHEVLFCGDSFHGRTFLTLSVTDHPEYSAPYTENLPRGFKKVEFDNLDSVKEAITENTAAIIIEPVQGEGGVHVASEEFYKGLNDLCKEKGVLIIVDEVQSGFGRCGAMFAHELFGIDADIMTVAKGIGGGFPMAAFLAKEDVAGGFVPGDHGTTFAGSPLAGAAANAVFDAFEEEGIVENSKKMGEYFLEKLAPLKEKYDFITDVRGAGLLVGVELNFEGADIVGKMLEEGFLINCTAGNVLRFAPPLVVKEEEIDALVEALDKVFASL</sequence>
<dbReference type="CDD" id="cd00610">
    <property type="entry name" value="OAT_like"/>
    <property type="match status" value="1"/>
</dbReference>
<comment type="catalytic activity">
    <reaction evidence="5">
        <text>N(2)-acetyl-L-ornithine + 2-oxoglutarate = N-acetyl-L-glutamate 5-semialdehyde + L-glutamate</text>
        <dbReference type="Rhea" id="RHEA:18049"/>
        <dbReference type="ChEBI" id="CHEBI:16810"/>
        <dbReference type="ChEBI" id="CHEBI:29123"/>
        <dbReference type="ChEBI" id="CHEBI:29985"/>
        <dbReference type="ChEBI" id="CHEBI:57805"/>
        <dbReference type="EC" id="2.6.1.11"/>
    </reaction>
</comment>
<dbReference type="PANTHER" id="PTHR11986">
    <property type="entry name" value="AMINOTRANSFERASE CLASS III"/>
    <property type="match status" value="1"/>
</dbReference>
<proteinExistence type="inferred from homology"/>
<evidence type="ECO:0000256" key="3">
    <source>
        <dbReference type="ARBA" id="ARBA00022679"/>
    </source>
</evidence>
<dbReference type="PIRSF" id="PIRSF000521">
    <property type="entry name" value="Transaminase_4ab_Lys_Orn"/>
    <property type="match status" value="1"/>
</dbReference>
<keyword evidence="3 5" id="KW-0808">Transferase</keyword>
<dbReference type="InterPro" id="IPR004636">
    <property type="entry name" value="AcOrn/SuccOrn_fam"/>
</dbReference>
<gene>
    <name evidence="5" type="primary">argD</name>
    <name evidence="6" type="ORF">E7Z75_06635</name>
</gene>
<feature type="binding site" evidence="5">
    <location>
        <begin position="218"/>
        <end position="221"/>
    </location>
    <ligand>
        <name>pyridoxal 5'-phosphate</name>
        <dbReference type="ChEBI" id="CHEBI:597326"/>
    </ligand>
</feature>
<dbReference type="Gene3D" id="3.90.1150.10">
    <property type="entry name" value="Aspartate Aminotransferase, domain 1"/>
    <property type="match status" value="1"/>
</dbReference>
<dbReference type="InterPro" id="IPR015421">
    <property type="entry name" value="PyrdxlP-dep_Trfase_major"/>
</dbReference>
<dbReference type="GO" id="GO:0006526">
    <property type="term" value="P:L-arginine biosynthetic process"/>
    <property type="evidence" value="ECO:0007669"/>
    <property type="project" value="UniProtKB-UniRule"/>
</dbReference>
<comment type="similarity">
    <text evidence="5">Belongs to the class-III pyridoxal-phosphate-dependent aminotransferase family. ArgD subfamily.</text>
</comment>
<comment type="pathway">
    <text evidence="5">Amino-acid biosynthesis; L-arginine biosynthesis; N(2)-acetyl-L-ornithine from L-glutamate: step 4/4.</text>
</comment>
<protein>
    <recommendedName>
        <fullName evidence="5">Acetylornithine aminotransferase</fullName>
        <shortName evidence="5">ACOAT</shortName>
        <ecNumber evidence="5">2.6.1.11</ecNumber>
    </recommendedName>
</protein>
<dbReference type="EC" id="2.6.1.11" evidence="5"/>
<feature type="binding site" evidence="5">
    <location>
        <position position="135"/>
    </location>
    <ligand>
        <name>N(2)-acetyl-L-ornithine</name>
        <dbReference type="ChEBI" id="CHEBI:57805"/>
    </ligand>
</feature>
<dbReference type="FunFam" id="3.40.640.10:FF:000004">
    <property type="entry name" value="Acetylornithine aminotransferase"/>
    <property type="match status" value="1"/>
</dbReference>
<dbReference type="InterPro" id="IPR005814">
    <property type="entry name" value="Aminotrans_3"/>
</dbReference>
<comment type="subunit">
    <text evidence="5">Homodimer.</text>
</comment>
<dbReference type="Proteomes" id="UP000732619">
    <property type="component" value="Unassembled WGS sequence"/>
</dbReference>
<evidence type="ECO:0000256" key="1">
    <source>
        <dbReference type="ARBA" id="ARBA00022576"/>
    </source>
</evidence>
<evidence type="ECO:0000256" key="4">
    <source>
        <dbReference type="ARBA" id="ARBA00022898"/>
    </source>
</evidence>
<dbReference type="InterPro" id="IPR050103">
    <property type="entry name" value="Class-III_PLP-dep_AT"/>
</dbReference>
<keyword evidence="5" id="KW-0963">Cytoplasm</keyword>
<keyword evidence="2 5" id="KW-0028">Amino-acid biosynthesis</keyword>
<feature type="binding site" evidence="5">
    <location>
        <position position="275"/>
    </location>
    <ligand>
        <name>N(2)-acetyl-L-ornithine</name>
        <dbReference type="ChEBI" id="CHEBI:57805"/>
    </ligand>
</feature>
<dbReference type="GO" id="GO:0030170">
    <property type="term" value="F:pyridoxal phosphate binding"/>
    <property type="evidence" value="ECO:0007669"/>
    <property type="project" value="InterPro"/>
</dbReference>
<dbReference type="SUPFAM" id="SSF53383">
    <property type="entry name" value="PLP-dependent transferases"/>
    <property type="match status" value="1"/>
</dbReference>
<name>A0A8T3VS21_METOL</name>
<dbReference type="Gene3D" id="3.40.640.10">
    <property type="entry name" value="Type I PLP-dependent aspartate aminotransferase-like (Major domain)"/>
    <property type="match status" value="1"/>
</dbReference>
<keyword evidence="5" id="KW-0055">Arginine biosynthesis</keyword>
<accession>A0A8T3VS21</accession>
<keyword evidence="4 5" id="KW-0663">Pyridoxal phosphate</keyword>
<dbReference type="InterPro" id="IPR049704">
    <property type="entry name" value="Aminotrans_3_PPA_site"/>
</dbReference>
<organism evidence="6 7">
    <name type="scientific">Methanobrevibacter olleyae</name>
    <dbReference type="NCBI Taxonomy" id="294671"/>
    <lineage>
        <taxon>Archaea</taxon>
        <taxon>Methanobacteriati</taxon>
        <taxon>Methanobacteriota</taxon>
        <taxon>Methanomada group</taxon>
        <taxon>Methanobacteria</taxon>
        <taxon>Methanobacteriales</taxon>
        <taxon>Methanobacteriaceae</taxon>
        <taxon>Methanobrevibacter</taxon>
    </lineage>
</organism>
<dbReference type="HAMAP" id="MF_01107">
    <property type="entry name" value="ArgD_aminotrans_3"/>
    <property type="match status" value="1"/>
</dbReference>
<reference evidence="6" key="1">
    <citation type="submission" date="2019-04" db="EMBL/GenBank/DDBJ databases">
        <title>Evolution of Biomass-Degrading Anaerobic Consortia Revealed by Metagenomics.</title>
        <authorList>
            <person name="Peng X."/>
        </authorList>
    </citation>
    <scope>NUCLEOTIDE SEQUENCE</scope>
    <source>
        <strain evidence="6">SIG14</strain>
    </source>
</reference>
<comment type="miscellaneous">
    <text evidence="5">May also have succinyldiaminopimelate aminotransferase activity, thus carrying out the corresponding step in lysine biosynthesis.</text>
</comment>
<dbReference type="GO" id="GO:0003992">
    <property type="term" value="F:N2-acetyl-L-ornithine:2-oxoglutarate 5-aminotransferase activity"/>
    <property type="evidence" value="ECO:0007669"/>
    <property type="project" value="UniProtKB-UniRule"/>
</dbReference>
<feature type="binding site" evidence="5">
    <location>
        <begin position="105"/>
        <end position="106"/>
    </location>
    <ligand>
        <name>pyridoxal 5'-phosphate</name>
        <dbReference type="ChEBI" id="CHEBI:597326"/>
    </ligand>
</feature>
<comment type="cofactor">
    <cofactor evidence="5">
        <name>pyridoxal 5'-phosphate</name>
        <dbReference type="ChEBI" id="CHEBI:597326"/>
    </cofactor>
    <text evidence="5">Binds 1 pyridoxal phosphate per subunit.</text>
</comment>
<dbReference type="GO" id="GO:0042802">
    <property type="term" value="F:identical protein binding"/>
    <property type="evidence" value="ECO:0007669"/>
    <property type="project" value="TreeGrafter"/>
</dbReference>
<feature type="binding site" evidence="5">
    <location>
        <position position="132"/>
    </location>
    <ligand>
        <name>pyridoxal 5'-phosphate</name>
        <dbReference type="ChEBI" id="CHEBI:597326"/>
    </ligand>
</feature>
<evidence type="ECO:0000313" key="6">
    <source>
        <dbReference type="EMBL" id="MBE6512800.1"/>
    </source>
</evidence>
<dbReference type="PROSITE" id="PS00600">
    <property type="entry name" value="AA_TRANSFER_CLASS_3"/>
    <property type="match status" value="1"/>
</dbReference>
<comment type="subcellular location">
    <subcellularLocation>
        <location evidence="5">Cytoplasm</location>
    </subcellularLocation>
</comment>
<dbReference type="InterPro" id="IPR015424">
    <property type="entry name" value="PyrdxlP-dep_Trfase"/>
</dbReference>
<evidence type="ECO:0000313" key="7">
    <source>
        <dbReference type="Proteomes" id="UP000732619"/>
    </source>
</evidence>
<evidence type="ECO:0000256" key="2">
    <source>
        <dbReference type="ARBA" id="ARBA00022605"/>
    </source>
</evidence>
<dbReference type="GO" id="GO:0005737">
    <property type="term" value="C:cytoplasm"/>
    <property type="evidence" value="ECO:0007669"/>
    <property type="project" value="UniProtKB-SubCell"/>
</dbReference>
<dbReference type="PANTHER" id="PTHR11986:SF79">
    <property type="entry name" value="ACETYLORNITHINE AMINOTRANSFERASE, MITOCHONDRIAL"/>
    <property type="match status" value="1"/>
</dbReference>
<feature type="binding site" evidence="5">
    <location>
        <position position="276"/>
    </location>
    <ligand>
        <name>pyridoxal 5'-phosphate</name>
        <dbReference type="ChEBI" id="CHEBI:597326"/>
    </ligand>
</feature>
<feature type="modified residue" description="N6-(pyridoxal phosphate)lysine" evidence="5">
    <location>
        <position position="247"/>
    </location>
</feature>
<dbReference type="Pfam" id="PF00202">
    <property type="entry name" value="Aminotran_3"/>
    <property type="match status" value="1"/>
</dbReference>
<dbReference type="EMBL" id="SUTG01000030">
    <property type="protein sequence ID" value="MBE6512800.1"/>
    <property type="molecule type" value="Genomic_DNA"/>
</dbReference>
<keyword evidence="1 5" id="KW-0032">Aminotransferase</keyword>
<evidence type="ECO:0000256" key="5">
    <source>
        <dbReference type="HAMAP-Rule" id="MF_01107"/>
    </source>
</evidence>